<keyword evidence="3" id="KW-0687">Ribonucleoprotein</keyword>
<dbReference type="PANTHER" id="PTHR11545:SF41">
    <property type="entry name" value="50S RIBOSOMAL PROTEIN L13, CHLOROPLASTIC"/>
    <property type="match status" value="1"/>
</dbReference>
<dbReference type="PANTHER" id="PTHR11545">
    <property type="entry name" value="RIBOSOMAL PROTEIN L13"/>
    <property type="match status" value="1"/>
</dbReference>
<protein>
    <recommendedName>
        <fullName evidence="4">50S ribosomal protein L13</fullName>
    </recommendedName>
</protein>
<keyword evidence="2 5" id="KW-0689">Ribosomal protein</keyword>
<organism evidence="5 6">
    <name type="scientific">Candidatus Niyogibacteria bacterium CG10_big_fil_rev_8_21_14_0_10_42_19</name>
    <dbReference type="NCBI Taxonomy" id="1974725"/>
    <lineage>
        <taxon>Bacteria</taxon>
        <taxon>Candidatus Niyogiibacteriota</taxon>
    </lineage>
</organism>
<evidence type="ECO:0000256" key="2">
    <source>
        <dbReference type="ARBA" id="ARBA00022980"/>
    </source>
</evidence>
<comment type="caution">
    <text evidence="5">The sequence shown here is derived from an EMBL/GenBank/DDBJ whole genome shotgun (WGS) entry which is preliminary data.</text>
</comment>
<dbReference type="PIRSF" id="PIRSF002181">
    <property type="entry name" value="Ribosomal_L13"/>
    <property type="match status" value="1"/>
</dbReference>
<dbReference type="GO" id="GO:0017148">
    <property type="term" value="P:negative regulation of translation"/>
    <property type="evidence" value="ECO:0007669"/>
    <property type="project" value="TreeGrafter"/>
</dbReference>
<dbReference type="GO" id="GO:0006412">
    <property type="term" value="P:translation"/>
    <property type="evidence" value="ECO:0007669"/>
    <property type="project" value="InterPro"/>
</dbReference>
<reference evidence="6" key="1">
    <citation type="submission" date="2017-09" db="EMBL/GenBank/DDBJ databases">
        <title>Depth-based differentiation of microbial function through sediment-hosted aquifers and enrichment of novel symbionts in the deep terrestrial subsurface.</title>
        <authorList>
            <person name="Probst A.J."/>
            <person name="Ladd B."/>
            <person name="Jarett J.K."/>
            <person name="Geller-Mcgrath D.E."/>
            <person name="Sieber C.M.K."/>
            <person name="Emerson J.B."/>
            <person name="Anantharaman K."/>
            <person name="Thomas B.C."/>
            <person name="Malmstrom R."/>
            <person name="Stieglmeier M."/>
            <person name="Klingl A."/>
            <person name="Woyke T."/>
            <person name="Ryan C.M."/>
            <person name="Banfield J.F."/>
        </authorList>
    </citation>
    <scope>NUCLEOTIDE SEQUENCE [LARGE SCALE GENOMIC DNA]</scope>
</reference>
<accession>A0A2H0THS4</accession>
<evidence type="ECO:0000256" key="4">
    <source>
        <dbReference type="ARBA" id="ARBA00035499"/>
    </source>
</evidence>
<dbReference type="Proteomes" id="UP000229383">
    <property type="component" value="Unassembled WGS sequence"/>
</dbReference>
<gene>
    <name evidence="5" type="primary">rplM</name>
    <name evidence="5" type="ORF">COU46_02000</name>
</gene>
<comment type="similarity">
    <text evidence="1">Belongs to the universal ribosomal protein uL13 family.</text>
</comment>
<evidence type="ECO:0000256" key="1">
    <source>
        <dbReference type="ARBA" id="ARBA00006227"/>
    </source>
</evidence>
<dbReference type="Gene3D" id="3.90.1180.10">
    <property type="entry name" value="Ribosomal protein L13"/>
    <property type="match status" value="1"/>
</dbReference>
<dbReference type="SUPFAM" id="SSF52161">
    <property type="entry name" value="Ribosomal protein L13"/>
    <property type="match status" value="1"/>
</dbReference>
<dbReference type="EMBL" id="PFCN01000023">
    <property type="protein sequence ID" value="PIR70365.1"/>
    <property type="molecule type" value="Genomic_DNA"/>
</dbReference>
<evidence type="ECO:0000313" key="5">
    <source>
        <dbReference type="EMBL" id="PIR70365.1"/>
    </source>
</evidence>
<name>A0A2H0THS4_9BACT</name>
<evidence type="ECO:0000313" key="6">
    <source>
        <dbReference type="Proteomes" id="UP000229383"/>
    </source>
</evidence>
<dbReference type="GO" id="GO:0003735">
    <property type="term" value="F:structural constituent of ribosome"/>
    <property type="evidence" value="ECO:0007669"/>
    <property type="project" value="InterPro"/>
</dbReference>
<evidence type="ECO:0000256" key="3">
    <source>
        <dbReference type="ARBA" id="ARBA00023274"/>
    </source>
</evidence>
<dbReference type="NCBIfam" id="TIGR01066">
    <property type="entry name" value="rplM_bact"/>
    <property type="match status" value="1"/>
</dbReference>
<dbReference type="GO" id="GO:0003729">
    <property type="term" value="F:mRNA binding"/>
    <property type="evidence" value="ECO:0007669"/>
    <property type="project" value="TreeGrafter"/>
</dbReference>
<proteinExistence type="inferred from homology"/>
<dbReference type="InterPro" id="IPR005822">
    <property type="entry name" value="Ribosomal_uL13"/>
</dbReference>
<dbReference type="InterPro" id="IPR005823">
    <property type="entry name" value="Ribosomal_uL13_bac-type"/>
</dbReference>
<dbReference type="GO" id="GO:1990904">
    <property type="term" value="C:ribonucleoprotein complex"/>
    <property type="evidence" value="ECO:0007669"/>
    <property type="project" value="UniProtKB-KW"/>
</dbReference>
<dbReference type="CDD" id="cd00392">
    <property type="entry name" value="Ribosomal_L13"/>
    <property type="match status" value="1"/>
</dbReference>
<dbReference type="Pfam" id="PF00572">
    <property type="entry name" value="Ribosomal_L13"/>
    <property type="match status" value="1"/>
</dbReference>
<dbReference type="GO" id="GO:0005840">
    <property type="term" value="C:ribosome"/>
    <property type="evidence" value="ECO:0007669"/>
    <property type="project" value="UniProtKB-KW"/>
</dbReference>
<dbReference type="InterPro" id="IPR036899">
    <property type="entry name" value="Ribosomal_uL13_sf"/>
</dbReference>
<dbReference type="AlphaFoldDB" id="A0A2H0THS4"/>
<sequence length="121" mass="13809">MTTKKEQKVRIIDANGKSLGRVASNAARELIGKKSVKYDPAKFMPTDIKIINIGLIKFTGRNKMKNKQYKRFSGYPSGLKIKSLEQELKKSPSRVVTKAIWGMLPKNKLRKRFIKHVSFSV</sequence>